<comment type="caution">
    <text evidence="3">The sequence shown here is derived from an EMBL/GenBank/DDBJ whole genome shotgun (WGS) entry which is preliminary data.</text>
</comment>
<keyword evidence="2" id="KW-1133">Transmembrane helix</keyword>
<proteinExistence type="predicted"/>
<dbReference type="AlphaFoldDB" id="A0A086KTP2"/>
<dbReference type="Proteomes" id="UP000028838">
    <property type="component" value="Unassembled WGS sequence"/>
</dbReference>
<dbReference type="EMBL" id="AEYH02001719">
    <property type="protein sequence ID" value="KFG47760.1"/>
    <property type="molecule type" value="Genomic_DNA"/>
</dbReference>
<organism evidence="3 4">
    <name type="scientific">Toxoplasma gondii FOU</name>
    <dbReference type="NCBI Taxonomy" id="943167"/>
    <lineage>
        <taxon>Eukaryota</taxon>
        <taxon>Sar</taxon>
        <taxon>Alveolata</taxon>
        <taxon>Apicomplexa</taxon>
        <taxon>Conoidasida</taxon>
        <taxon>Coccidia</taxon>
        <taxon>Eucoccidiorida</taxon>
        <taxon>Eimeriorina</taxon>
        <taxon>Sarcocystidae</taxon>
        <taxon>Toxoplasma</taxon>
    </lineage>
</organism>
<evidence type="ECO:0000313" key="4">
    <source>
        <dbReference type="Proteomes" id="UP000028838"/>
    </source>
</evidence>
<dbReference type="VEuPathDB" id="ToxoDB:TGFOU_222305"/>
<evidence type="ECO:0000313" key="3">
    <source>
        <dbReference type="EMBL" id="KFG47760.1"/>
    </source>
</evidence>
<evidence type="ECO:0000256" key="1">
    <source>
        <dbReference type="SAM" id="MobiDB-lite"/>
    </source>
</evidence>
<feature type="compositionally biased region" description="Basic and acidic residues" evidence="1">
    <location>
        <begin position="117"/>
        <end position="133"/>
    </location>
</feature>
<keyword evidence="2" id="KW-0472">Membrane</keyword>
<gene>
    <name evidence="3" type="ORF">TGFOU_222305</name>
</gene>
<accession>A0A086KTP2</accession>
<protein>
    <submittedName>
        <fullName evidence="3">Putative transmembrane protein</fullName>
    </submittedName>
</protein>
<feature type="region of interest" description="Disordered" evidence="1">
    <location>
        <begin position="108"/>
        <end position="133"/>
    </location>
</feature>
<sequence length="133" mass="15498">MYRHPNRRRRRSGGLIWGVCTPENRRKMHTSSLRERQDVDPPQSLPSVASKTKSRGSEGSVRTAAFVRREGRRRRQLPLGWLFSVWLLSFTGIFRTDTRSLHGWLPPTWPLTTSETENEKERETSKEDLALSH</sequence>
<keyword evidence="2 3" id="KW-0812">Transmembrane</keyword>
<feature type="transmembrane region" description="Helical" evidence="2">
    <location>
        <begin position="77"/>
        <end position="94"/>
    </location>
</feature>
<evidence type="ECO:0000256" key="2">
    <source>
        <dbReference type="SAM" id="Phobius"/>
    </source>
</evidence>
<name>A0A086KTP2_TOXGO</name>
<reference evidence="3 4" key="1">
    <citation type="submission" date="2014-07" db="EMBL/GenBank/DDBJ databases">
        <authorList>
            <person name="Sibley D."/>
            <person name="Venepally P."/>
            <person name="Karamycheva S."/>
            <person name="Hadjithomas M."/>
            <person name="Khan A."/>
            <person name="Brunk B."/>
            <person name="Roos D."/>
            <person name="Caler E."/>
            <person name="Lorenzi H."/>
        </authorList>
    </citation>
    <scope>NUCLEOTIDE SEQUENCE [LARGE SCALE GENOMIC DNA]</scope>
    <source>
        <strain evidence="3 4">FOU</strain>
    </source>
</reference>
<feature type="region of interest" description="Disordered" evidence="1">
    <location>
        <begin position="26"/>
        <end position="63"/>
    </location>
</feature>